<evidence type="ECO:0000313" key="12">
    <source>
        <dbReference type="Proteomes" id="UP001157091"/>
    </source>
</evidence>
<feature type="domain" description="Alpha-L-rhamnosidase C-terminal" evidence="10">
    <location>
        <begin position="969"/>
        <end position="1038"/>
    </location>
</feature>
<dbReference type="Gene3D" id="2.60.40.10">
    <property type="entry name" value="Immunoglobulins"/>
    <property type="match status" value="3"/>
</dbReference>
<evidence type="ECO:0000259" key="6">
    <source>
        <dbReference type="Pfam" id="PF05592"/>
    </source>
</evidence>
<dbReference type="Gene3D" id="3.30.1920.20">
    <property type="match status" value="1"/>
</dbReference>
<evidence type="ECO:0000256" key="2">
    <source>
        <dbReference type="ARBA" id="ARBA00012652"/>
    </source>
</evidence>
<dbReference type="PANTHER" id="PTHR33307">
    <property type="entry name" value="ALPHA-RHAMNOSIDASE (EUROFUNG)"/>
    <property type="match status" value="1"/>
</dbReference>
<dbReference type="InterPro" id="IPR035396">
    <property type="entry name" value="Bac_rhamnosid6H"/>
</dbReference>
<keyword evidence="5" id="KW-0732">Signal</keyword>
<feature type="domain" description="Bacterial Ig-like" evidence="8">
    <location>
        <begin position="1919"/>
        <end position="2003"/>
    </location>
</feature>
<feature type="chain" id="PRO_5046929402" description="alpha-L-rhamnosidase" evidence="5">
    <location>
        <begin position="29"/>
        <end position="2005"/>
    </location>
</feature>
<dbReference type="EMBL" id="BSUK01000001">
    <property type="protein sequence ID" value="GMA23151.1"/>
    <property type="molecule type" value="Genomic_DNA"/>
</dbReference>
<dbReference type="InterPro" id="IPR013783">
    <property type="entry name" value="Ig-like_fold"/>
</dbReference>
<dbReference type="Pfam" id="PF25788">
    <property type="entry name" value="Ig_Rha78A_N"/>
    <property type="match status" value="1"/>
</dbReference>
<dbReference type="Pfam" id="PF17389">
    <property type="entry name" value="Bac_rhamnosid6H"/>
    <property type="match status" value="1"/>
</dbReference>
<dbReference type="SUPFAM" id="SSF48208">
    <property type="entry name" value="Six-hairpin glycosidases"/>
    <property type="match status" value="1"/>
</dbReference>
<feature type="domain" description="Bacterial alpha-L-rhamnosidase N-terminal" evidence="7">
    <location>
        <begin position="343"/>
        <end position="514"/>
    </location>
</feature>
<evidence type="ECO:0000256" key="5">
    <source>
        <dbReference type="SAM" id="SignalP"/>
    </source>
</evidence>
<dbReference type="Gene3D" id="2.60.420.10">
    <property type="entry name" value="Maltose phosphorylase, domain 3"/>
    <property type="match status" value="1"/>
</dbReference>
<dbReference type="Gene3D" id="2.60.120.260">
    <property type="entry name" value="Galactose-binding domain-like"/>
    <property type="match status" value="2"/>
</dbReference>
<dbReference type="InterPro" id="IPR058094">
    <property type="entry name" value="Ig-like_OmpL47-like"/>
</dbReference>
<protein>
    <recommendedName>
        <fullName evidence="2">alpha-L-rhamnosidase</fullName>
        <ecNumber evidence="2">3.2.1.40</ecNumber>
    </recommendedName>
</protein>
<dbReference type="InterPro" id="IPR012341">
    <property type="entry name" value="6hp_glycosidase-like_sf"/>
</dbReference>
<feature type="domain" description="Bacterial Ig-like" evidence="8">
    <location>
        <begin position="1825"/>
        <end position="1909"/>
    </location>
</feature>
<dbReference type="InterPro" id="IPR013737">
    <property type="entry name" value="Bac_rhamnosid_N"/>
</dbReference>
<comment type="catalytic activity">
    <reaction evidence="1">
        <text>Hydrolysis of terminal non-reducing alpha-L-rhamnose residues in alpha-L-rhamnosides.</text>
        <dbReference type="EC" id="3.2.1.40"/>
    </reaction>
</comment>
<proteinExistence type="predicted"/>
<feature type="domain" description="Alpha-L-rhamnosidase concanavalin-like" evidence="6">
    <location>
        <begin position="526"/>
        <end position="621"/>
    </location>
</feature>
<evidence type="ECO:0000256" key="3">
    <source>
        <dbReference type="ARBA" id="ARBA00022801"/>
    </source>
</evidence>
<accession>A0ABQ6HXG6</accession>
<dbReference type="EC" id="3.2.1.40" evidence="2"/>
<dbReference type="NCBIfam" id="NF047446">
    <property type="entry name" value="barrel_OmpL47"/>
    <property type="match status" value="1"/>
</dbReference>
<dbReference type="Pfam" id="PF17390">
    <property type="entry name" value="Bac_rhamnosid_C"/>
    <property type="match status" value="1"/>
</dbReference>
<evidence type="ECO:0000256" key="4">
    <source>
        <dbReference type="SAM" id="MobiDB-lite"/>
    </source>
</evidence>
<evidence type="ECO:0000259" key="10">
    <source>
        <dbReference type="Pfam" id="PF17390"/>
    </source>
</evidence>
<evidence type="ECO:0000259" key="7">
    <source>
        <dbReference type="Pfam" id="PF08531"/>
    </source>
</evidence>
<feature type="region of interest" description="Disordered" evidence="4">
    <location>
        <begin position="1398"/>
        <end position="1431"/>
    </location>
</feature>
<dbReference type="InterPro" id="IPR035398">
    <property type="entry name" value="Bac_rhamnosid_C"/>
</dbReference>
<sequence length="2005" mass="207044">MRRTAGITVSVGLLLGLTGVAIPATALAAPASADSGETVTGLTVNGRVDPLGIADDPAFGWTTRSAARGVTQSAYQIRVLDGDGKKVWDSGRVTSDAQTSIAYGGSKLASQTRYTWQAKIWDGAGQESDWSEAASFETGMLSPDDWSAQWITNGGDAAAAGWADYTVTTKLHIDKVAAGVYFRSQDASNGYMWQLTTVTGAAHLRMHVKVNGSFTVLEDKDISSVVSAKDLLAGEHTLTITTSGSTITTLLDGKEVDTRTDTTFASGYVGLRSSAGESATVQSVSVESAAGKSLLSTDFGAGVNPFTGGTVSGSTLVVADGQEATYTKPLPLLRDTFATDQGKTVKSARLYASALGVYQLSIDGKAVGDQHLAPGETEYDSRIQSQTYDVTDLIASGENAIGAAIGSGWYSGKNAWLSPDFWGSTNALIAQLRIDYTDGTSQVVETDPSWAWHDGPFDVADNLDGETYDAAAAQDGYDTASFDASGWNAASTIPNSDKETALLVPQPDEPVRTTDVLGAQSVAEHPAGAYIYDMGQNAVGVGQFTITGHKGQTVTFRYGEVLNPDGTLYTTNLRSAKATDHYTFAEDGTVTYTPTFTFHGFRYIEITGLSSAPALSDVKTEVWGSDLAQSGSLTTSNAQLNQLLSNISWGQRGNFLSVPTDTPARDERLGWLGDINVFSPTAADLRDTRAFMKKFTADMRDTQYDDGHLDGVAPNFNGVASGAGGIAWEDAMVTVPYSVFDAYGDTSIVEENYDAMKKFMGHVESSAGADLIDSDRGVYGDWLSLGGSTPNGVLGTAYFAQDAEMMSKMAAAIGKTDDAATYADLAERVRAAFAKAYVAADGTVGNGTQTGYAMALGMNLVPAAQIEAVGAKFVAKIHEDGDHLTTGFVGTPWLLPALTAVGRNDVAYQLLGNKTYPSWLYEVENGATTMWERWDSIRADGSFEDPAMNSFNHYAYGAVGDWMYKTIGGVTSTSAGYKTMTIQPVPGGGLTHAAETYQSAYGEISTDWSTTDGEFDLAVTVPVNTTAKVVLDADNQWAVTEGGSSLDKADGVTDVKASGGTVTISIGSGTYHFAVQDDLATIGKALDAIDRAATDVSTDLASGDLAQEEGDHLQGVLADARSDVSDALAEAVAGKTADEIASLQSALDAVTGLRTWLTSAAVDGPVRGSIDAALSDVETKLQTATTQALGVKVALMPIDESVVAGGSAVCQLQLVNDGEKAVTAISGKVDVKGLGSAAITADDVAGGATATVPVTIPVLSGVDPGSFDATFTTTFTVDGHTYTLTGRTSDFATVTSGVAIGDGSLDVATTVPVESGSITVPLTNGSDHAVRLQVAAQLPDGWSSVPSTTVVLAAGATEKVTVPVALPEEHSDHEVDVTLQVRRSGAVLATSKQTLSYMLPTPPSDSTDHVDFGESGSEQAHDVKASPQSSTSVEAGLTRRYSFSTVGQYFSAAVDVPKDQPYVLRMISTFDHAITKRFDVNVNGVDLGEIDVKNTGANGGTVTTDLLVDDAGALSSDGNVRVTFTYPEDATGYGDPSIADLWVVPAGADTTAPAVGAEVVSGSGGTDGWYSSDVSVAVSAADTRDAAPSLQYGLTDGWKDYTGPVALSGEGDHTLSYRATDASGNRATGTIGVKIDETAPETTLSVSTGSGNEHSDQASLKLTATDALSGVASTTYRVDGGAWEKAGTDAIEVDGFGEHVVEYASTDLAGNVETLRSTTVTLSDVDTLQSVVAPQVSGTAKVGARLTASTGTWNTKGVATKIQWLRDGTPITGATGTTHVLAAADLGKRLSVAVTGSKSGFDTVTVTSASTSKIAKATSSTVVRANHASVKAGASVTVSAQVTAVGLTPSGKVAIKVDGKTVKTVSLSRGQVSTSVKLATTGTHKVSAAYAGSGTIAGSTSRAVAVKVTKATSATTLKVNHASVRSGGKVTATVRVTASGSTPSGKVAIKVDGKTIKTVALSHGKASVSVKLSGKGTHKVTATYAGSSTVAGSTSHKVSVRVTKK</sequence>
<dbReference type="Pfam" id="PF05592">
    <property type="entry name" value="Bac_rhamnosid"/>
    <property type="match status" value="1"/>
</dbReference>
<dbReference type="InterPro" id="IPR008902">
    <property type="entry name" value="Rhamnosid_concanavalin"/>
</dbReference>
<evidence type="ECO:0000259" key="9">
    <source>
        <dbReference type="Pfam" id="PF17389"/>
    </source>
</evidence>
<dbReference type="Pfam" id="PF08531">
    <property type="entry name" value="Bac_rhamnosid_N"/>
    <property type="match status" value="1"/>
</dbReference>
<dbReference type="Gene3D" id="2.60.40.2700">
    <property type="match status" value="1"/>
</dbReference>
<evidence type="ECO:0000313" key="11">
    <source>
        <dbReference type="EMBL" id="GMA23151.1"/>
    </source>
</evidence>
<evidence type="ECO:0000259" key="8">
    <source>
        <dbReference type="Pfam" id="PF16640"/>
    </source>
</evidence>
<name>A0ABQ6HXG6_9MICO</name>
<reference evidence="12" key="1">
    <citation type="journal article" date="2019" name="Int. J. Syst. Evol. Microbiol.">
        <title>The Global Catalogue of Microorganisms (GCM) 10K type strain sequencing project: providing services to taxonomists for standard genome sequencing and annotation.</title>
        <authorList>
            <consortium name="The Broad Institute Genomics Platform"/>
            <consortium name="The Broad Institute Genome Sequencing Center for Infectious Disease"/>
            <person name="Wu L."/>
            <person name="Ma J."/>
        </authorList>
    </citation>
    <scope>NUCLEOTIDE SEQUENCE [LARGE SCALE GENOMIC DNA]</scope>
    <source>
        <strain evidence="12">NBRC 106348</strain>
    </source>
</reference>
<keyword evidence="12" id="KW-1185">Reference proteome</keyword>
<comment type="caution">
    <text evidence="11">The sequence shown here is derived from an EMBL/GenBank/DDBJ whole genome shotgun (WGS) entry which is preliminary data.</text>
</comment>
<evidence type="ECO:0000256" key="1">
    <source>
        <dbReference type="ARBA" id="ARBA00001445"/>
    </source>
</evidence>
<dbReference type="Gene3D" id="1.50.10.10">
    <property type="match status" value="1"/>
</dbReference>
<dbReference type="InterPro" id="IPR016007">
    <property type="entry name" value="Alpha_rhamnosid"/>
</dbReference>
<dbReference type="PANTHER" id="PTHR33307:SF6">
    <property type="entry name" value="ALPHA-RHAMNOSIDASE (EUROFUNG)-RELATED"/>
    <property type="match status" value="1"/>
</dbReference>
<organism evidence="11 12">
    <name type="scientific">Luteimicrobium album</name>
    <dbReference type="NCBI Taxonomy" id="1054550"/>
    <lineage>
        <taxon>Bacteria</taxon>
        <taxon>Bacillati</taxon>
        <taxon>Actinomycetota</taxon>
        <taxon>Actinomycetes</taxon>
        <taxon>Micrococcales</taxon>
        <taxon>Luteimicrobium</taxon>
    </lineage>
</organism>
<gene>
    <name evidence="11" type="ORF">GCM10025864_09100</name>
</gene>
<dbReference type="InterPro" id="IPR032109">
    <property type="entry name" value="Big_3_5"/>
</dbReference>
<dbReference type="InterPro" id="IPR008928">
    <property type="entry name" value="6-hairpin_glycosidase_sf"/>
</dbReference>
<feature type="domain" description="Alpha-L-rhamnosidase six-hairpin glycosidase" evidence="9">
    <location>
        <begin position="629"/>
        <end position="967"/>
    </location>
</feature>
<dbReference type="Proteomes" id="UP001157091">
    <property type="component" value="Unassembled WGS sequence"/>
</dbReference>
<dbReference type="Pfam" id="PF16640">
    <property type="entry name" value="Big_3_5"/>
    <property type="match status" value="2"/>
</dbReference>
<keyword evidence="3" id="KW-0378">Hydrolase</keyword>
<feature type="signal peptide" evidence="5">
    <location>
        <begin position="1"/>
        <end position="28"/>
    </location>
</feature>